<evidence type="ECO:0000256" key="12">
    <source>
        <dbReference type="SAM" id="MobiDB-lite"/>
    </source>
</evidence>
<dbReference type="SUPFAM" id="SSF103473">
    <property type="entry name" value="MFS general substrate transporter"/>
    <property type="match status" value="1"/>
</dbReference>
<comment type="subcellular location">
    <subcellularLocation>
        <location evidence="1">Cell membrane</location>
        <topology evidence="1">Multi-pass membrane protein</topology>
    </subcellularLocation>
</comment>
<evidence type="ECO:0000256" key="4">
    <source>
        <dbReference type="ARBA" id="ARBA00022448"/>
    </source>
</evidence>
<evidence type="ECO:0000256" key="1">
    <source>
        <dbReference type="ARBA" id="ARBA00004651"/>
    </source>
</evidence>
<dbReference type="FunFam" id="1.20.1250.20:FF:000182">
    <property type="entry name" value="Sucrose transporter SUC2"/>
    <property type="match status" value="1"/>
</dbReference>
<evidence type="ECO:0000313" key="14">
    <source>
        <dbReference type="EMBL" id="KAH6756336.1"/>
    </source>
</evidence>
<evidence type="ECO:0000256" key="6">
    <source>
        <dbReference type="ARBA" id="ARBA00022597"/>
    </source>
</evidence>
<proteinExistence type="inferred from homology"/>
<evidence type="ECO:0000256" key="5">
    <source>
        <dbReference type="ARBA" id="ARBA00022475"/>
    </source>
</evidence>
<dbReference type="Pfam" id="PF07690">
    <property type="entry name" value="MFS_1"/>
    <property type="match status" value="1"/>
</dbReference>
<evidence type="ECO:0000256" key="10">
    <source>
        <dbReference type="ARBA" id="ARBA00023136"/>
    </source>
</evidence>
<feature type="transmembrane region" description="Helical" evidence="13">
    <location>
        <begin position="531"/>
        <end position="551"/>
    </location>
</feature>
<comment type="pathway">
    <text evidence="2">Glycan biosynthesis; sucrose metabolism.</text>
</comment>
<dbReference type="GO" id="GO:0008506">
    <property type="term" value="F:sucrose:proton symporter activity"/>
    <property type="evidence" value="ECO:0007669"/>
    <property type="project" value="TreeGrafter"/>
</dbReference>
<feature type="region of interest" description="Disordered" evidence="12">
    <location>
        <begin position="30"/>
        <end position="53"/>
    </location>
</feature>
<accession>A0AAD4NY21</accession>
<dbReference type="PANTHER" id="PTHR19432">
    <property type="entry name" value="SUGAR TRANSPORTER"/>
    <property type="match status" value="1"/>
</dbReference>
<evidence type="ECO:0000256" key="11">
    <source>
        <dbReference type="ARBA" id="ARBA00044504"/>
    </source>
</evidence>
<keyword evidence="15" id="KW-1185">Reference proteome</keyword>
<dbReference type="CDD" id="cd17313">
    <property type="entry name" value="MFS_SLC45_SUC"/>
    <property type="match status" value="1"/>
</dbReference>
<feature type="compositionally biased region" description="Basic and acidic residues" evidence="12">
    <location>
        <begin position="318"/>
        <end position="346"/>
    </location>
</feature>
<feature type="transmembrane region" description="Helical" evidence="13">
    <location>
        <begin position="100"/>
        <end position="121"/>
    </location>
</feature>
<evidence type="ECO:0000256" key="7">
    <source>
        <dbReference type="ARBA" id="ARBA00022692"/>
    </source>
</evidence>
<evidence type="ECO:0000256" key="13">
    <source>
        <dbReference type="SAM" id="Phobius"/>
    </source>
</evidence>
<evidence type="ECO:0000313" key="15">
    <source>
        <dbReference type="Proteomes" id="UP001190926"/>
    </source>
</evidence>
<gene>
    <name evidence="14" type="ORF">C2S53_002635</name>
</gene>
<keyword evidence="8" id="KW-0769">Symport</keyword>
<dbReference type="EMBL" id="SDAM02029559">
    <property type="protein sequence ID" value="KAH6756336.1"/>
    <property type="molecule type" value="Genomic_DNA"/>
</dbReference>
<evidence type="ECO:0000256" key="9">
    <source>
        <dbReference type="ARBA" id="ARBA00022989"/>
    </source>
</evidence>
<feature type="transmembrane region" description="Helical" evidence="13">
    <location>
        <begin position="133"/>
        <end position="153"/>
    </location>
</feature>
<comment type="caution">
    <text evidence="14">The sequence shown here is derived from an EMBL/GenBank/DDBJ whole genome shotgun (WGS) entry which is preliminary data.</text>
</comment>
<dbReference type="AlphaFoldDB" id="A0AAD4NY21"/>
<protein>
    <submittedName>
        <fullName evidence="14">Sucrose transporter 2</fullName>
    </submittedName>
</protein>
<organism evidence="14 15">
    <name type="scientific">Perilla frutescens var. hirtella</name>
    <name type="common">Perilla citriodora</name>
    <name type="synonym">Perilla setoyensis</name>
    <dbReference type="NCBI Taxonomy" id="608512"/>
    <lineage>
        <taxon>Eukaryota</taxon>
        <taxon>Viridiplantae</taxon>
        <taxon>Streptophyta</taxon>
        <taxon>Embryophyta</taxon>
        <taxon>Tracheophyta</taxon>
        <taxon>Spermatophyta</taxon>
        <taxon>Magnoliopsida</taxon>
        <taxon>eudicotyledons</taxon>
        <taxon>Gunneridae</taxon>
        <taxon>Pentapetalae</taxon>
        <taxon>asterids</taxon>
        <taxon>lamiids</taxon>
        <taxon>Lamiales</taxon>
        <taxon>Lamiaceae</taxon>
        <taxon>Nepetoideae</taxon>
        <taxon>Elsholtzieae</taxon>
        <taxon>Perilla</taxon>
    </lineage>
</organism>
<dbReference type="FunFam" id="1.20.1250.20:FF:000366">
    <property type="entry name" value="Sucrose transport protein SUT5"/>
    <property type="match status" value="1"/>
</dbReference>
<feature type="transmembrane region" description="Helical" evidence="13">
    <location>
        <begin position="61"/>
        <end position="80"/>
    </location>
</feature>
<keyword evidence="10 13" id="KW-0472">Membrane</keyword>
<comment type="similarity">
    <text evidence="3">Belongs to the glycoside-pentoside-hexuronide (GPH) cation symporter transporter (TC 2.A.2.4) family.</text>
</comment>
<dbReference type="Gene3D" id="1.20.1250.20">
    <property type="entry name" value="MFS general substrate transporter like domains"/>
    <property type="match status" value="1"/>
</dbReference>
<feature type="transmembrane region" description="Helical" evidence="13">
    <location>
        <begin position="494"/>
        <end position="519"/>
    </location>
</feature>
<dbReference type="GO" id="GO:0005886">
    <property type="term" value="C:plasma membrane"/>
    <property type="evidence" value="ECO:0007669"/>
    <property type="project" value="UniProtKB-SubCell"/>
</dbReference>
<feature type="compositionally biased region" description="Low complexity" evidence="12">
    <location>
        <begin position="33"/>
        <end position="46"/>
    </location>
</feature>
<feature type="transmembrane region" description="Helical" evidence="13">
    <location>
        <begin position="452"/>
        <end position="474"/>
    </location>
</feature>
<dbReference type="Proteomes" id="UP001190926">
    <property type="component" value="Unassembled WGS sequence"/>
</dbReference>
<sequence>MDAVSIRVPYKNLKQEVELVGADDWEHRQIHISSSPPGSSGAGESPQDTHQHDPPQNNCSLLTLILSCTVAAGVQFGWALQLSLLTPYVQTLGIGHEFSSFIWLCGPITGLVVQPCVGIWSDKCSSKYGRRRPFILVGSLMISVAVVIIGYSADIGYILGDTKEHCSTFKGTRTRAAFVFVIGFWMLDLANNTVQGPARALLADLSGPDQRNSANAIFCSWMAVGNILGFSSGASGSWHRWFPFLTSRACCEPCGNLKAAFLVAVVFLTLCTLVTLYFAKEVPLTHIQKHCLSDSAPLLNDHQINGSVLSKSEINSESNRHTLENKSERHYTIDDGGEQKDQKNNEDTFSDSPGAVLVNLLTSLRHLPPAMHSVLVVMALTWLSWFPFFLFDTDWMGREVFHGDPKGESDEIQAYNQGVREGAFGLLLNSVVLGISSFFIDPMCQWFGARLVWASSNFIVFVCMAGTALISLVSLRQYSDGIQHVIGANETTKIASLVVFAILGLPLAITYSVPFSVTAELTADSGGGQGLAIGVLNLAIVIPQMIVSLGAGPWDALFGGGNLPAFVLASISALAAGVIAVHKLPNLSSSFKSTGFHFG</sequence>
<feature type="transmembrane region" description="Helical" evidence="13">
    <location>
        <begin position="370"/>
        <end position="391"/>
    </location>
</feature>
<keyword evidence="6" id="KW-0762">Sugar transport</keyword>
<reference evidence="14 15" key="1">
    <citation type="journal article" date="2021" name="Nat. Commun.">
        <title>Incipient diploidization of the medicinal plant Perilla within 10,000 years.</title>
        <authorList>
            <person name="Zhang Y."/>
            <person name="Shen Q."/>
            <person name="Leng L."/>
            <person name="Zhang D."/>
            <person name="Chen S."/>
            <person name="Shi Y."/>
            <person name="Ning Z."/>
            <person name="Chen S."/>
        </authorList>
    </citation>
    <scope>NUCLEOTIDE SEQUENCE [LARGE SCALE GENOMIC DNA]</scope>
    <source>
        <strain evidence="15">cv. PC099</strain>
    </source>
</reference>
<feature type="transmembrane region" description="Helical" evidence="13">
    <location>
        <begin position="215"/>
        <end position="239"/>
    </location>
</feature>
<keyword evidence="5" id="KW-1003">Cell membrane</keyword>
<evidence type="ECO:0000256" key="2">
    <source>
        <dbReference type="ARBA" id="ARBA00004914"/>
    </source>
</evidence>
<dbReference type="SMR" id="A0AAD4NY21"/>
<evidence type="ECO:0000256" key="8">
    <source>
        <dbReference type="ARBA" id="ARBA00022847"/>
    </source>
</evidence>
<feature type="transmembrane region" description="Helical" evidence="13">
    <location>
        <begin position="259"/>
        <end position="279"/>
    </location>
</feature>
<dbReference type="InterPro" id="IPR036259">
    <property type="entry name" value="MFS_trans_sf"/>
</dbReference>
<keyword evidence="7 13" id="KW-0812">Transmembrane</keyword>
<evidence type="ECO:0000256" key="3">
    <source>
        <dbReference type="ARBA" id="ARBA00007134"/>
    </source>
</evidence>
<dbReference type="InterPro" id="IPR011701">
    <property type="entry name" value="MFS"/>
</dbReference>
<dbReference type="PANTHER" id="PTHR19432:SF35">
    <property type="entry name" value="SOLUTE CARRIER FAMILY 45 MEMBER 3 ISOFORM X1"/>
    <property type="match status" value="1"/>
</dbReference>
<comment type="similarity">
    <text evidence="11">Belongs to the major facilitator superfamily. Phosphate:H(+) symporter (TC 2.A.1.9) family.</text>
</comment>
<feature type="region of interest" description="Disordered" evidence="12">
    <location>
        <begin position="313"/>
        <end position="350"/>
    </location>
</feature>
<feature type="transmembrane region" description="Helical" evidence="13">
    <location>
        <begin position="422"/>
        <end position="440"/>
    </location>
</feature>
<keyword evidence="9 13" id="KW-1133">Transmembrane helix</keyword>
<feature type="transmembrane region" description="Helical" evidence="13">
    <location>
        <begin position="563"/>
        <end position="582"/>
    </location>
</feature>
<name>A0AAD4NY21_PERFH</name>
<keyword evidence="4" id="KW-0813">Transport</keyword>